<keyword evidence="5" id="KW-0547">Nucleotide-binding</keyword>
<dbReference type="PROSITE" id="PS50109">
    <property type="entry name" value="HIS_KIN"/>
    <property type="match status" value="1"/>
</dbReference>
<dbReference type="InterPro" id="IPR004358">
    <property type="entry name" value="Sig_transdc_His_kin-like_C"/>
</dbReference>
<evidence type="ECO:0000256" key="4">
    <source>
        <dbReference type="ARBA" id="ARBA00022679"/>
    </source>
</evidence>
<comment type="catalytic activity">
    <reaction evidence="1">
        <text>ATP + protein L-histidine = ADP + protein N-phospho-L-histidine.</text>
        <dbReference type="EC" id="2.7.13.3"/>
    </reaction>
</comment>
<dbReference type="Pfam" id="PF02518">
    <property type="entry name" value="HATPase_c"/>
    <property type="match status" value="1"/>
</dbReference>
<dbReference type="Gene3D" id="3.30.565.10">
    <property type="entry name" value="Histidine kinase-like ATPase, C-terminal domain"/>
    <property type="match status" value="1"/>
</dbReference>
<sequence>MGFLPCLRRGSDRWWLPLSSVATETLGQIVLSASQQINEVDSQYRSLNRQVASALQIDPPLMIFAALSWPGEEASLSDLADWLIANVTGALASGDAFMGAPQIVADQQRRWNKLRDHYRTLATANWIDDAELWLEVTGPRVSNTWKQQWPTIAIDEEQLLDDATPPSGSKMLQQLARKMQRQQSLERSFDIRLHKSKLGALKQLAYGLSHEINNPLANISTRAQQLQRNEDDPTRHAVLQRIVDQVYRAHEMIADLMFYANPPRPEVAESDLNGIIESVTEGFSEEAQRQAIRLEVETYNDGSANFSVDAVMIGEAIRALIRNAIDAIGCEGTIVVSLVRQDERWLIHIADSGPGLSRLARDHAFDPYFSGREAGRGLGLGLCRAYRIAKLHSGEVTLAGGPTGCVATIMLRV</sequence>
<dbReference type="PANTHER" id="PTHR43065">
    <property type="entry name" value="SENSOR HISTIDINE KINASE"/>
    <property type="match status" value="1"/>
</dbReference>
<protein>
    <recommendedName>
        <fullName evidence="2">histidine kinase</fullName>
        <ecNumber evidence="2">2.7.13.3</ecNumber>
    </recommendedName>
</protein>
<keyword evidence="11" id="KW-1185">Reference proteome</keyword>
<dbReference type="InterPro" id="IPR036097">
    <property type="entry name" value="HisK_dim/P_sf"/>
</dbReference>
<evidence type="ECO:0000256" key="7">
    <source>
        <dbReference type="ARBA" id="ARBA00022840"/>
    </source>
</evidence>
<evidence type="ECO:0000256" key="1">
    <source>
        <dbReference type="ARBA" id="ARBA00000085"/>
    </source>
</evidence>
<dbReference type="CDD" id="cd00082">
    <property type="entry name" value="HisKA"/>
    <property type="match status" value="1"/>
</dbReference>
<evidence type="ECO:0000259" key="9">
    <source>
        <dbReference type="PROSITE" id="PS50109"/>
    </source>
</evidence>
<name>A0A517NNY6_9BACT</name>
<dbReference type="Gene3D" id="1.10.287.130">
    <property type="match status" value="1"/>
</dbReference>
<dbReference type="SUPFAM" id="SSF55874">
    <property type="entry name" value="ATPase domain of HSP90 chaperone/DNA topoisomerase II/histidine kinase"/>
    <property type="match status" value="1"/>
</dbReference>
<dbReference type="SMART" id="SM00387">
    <property type="entry name" value="HATPase_c"/>
    <property type="match status" value="1"/>
</dbReference>
<dbReference type="PANTHER" id="PTHR43065:SF10">
    <property type="entry name" value="PEROXIDE STRESS-ACTIVATED HISTIDINE KINASE MAK3"/>
    <property type="match status" value="1"/>
</dbReference>
<keyword evidence="4 10" id="KW-0808">Transferase</keyword>
<evidence type="ECO:0000313" key="10">
    <source>
        <dbReference type="EMBL" id="QDT08832.1"/>
    </source>
</evidence>
<evidence type="ECO:0000256" key="8">
    <source>
        <dbReference type="ARBA" id="ARBA00023012"/>
    </source>
</evidence>
<keyword evidence="8" id="KW-0902">Two-component regulatory system</keyword>
<keyword evidence="3" id="KW-0597">Phosphoprotein</keyword>
<dbReference type="Proteomes" id="UP000319817">
    <property type="component" value="Chromosome"/>
</dbReference>
<evidence type="ECO:0000256" key="2">
    <source>
        <dbReference type="ARBA" id="ARBA00012438"/>
    </source>
</evidence>
<dbReference type="InterPro" id="IPR003661">
    <property type="entry name" value="HisK_dim/P_dom"/>
</dbReference>
<dbReference type="InterPro" id="IPR003594">
    <property type="entry name" value="HATPase_dom"/>
</dbReference>
<proteinExistence type="predicted"/>
<dbReference type="InterPro" id="IPR036890">
    <property type="entry name" value="HATPase_C_sf"/>
</dbReference>
<dbReference type="CDD" id="cd00075">
    <property type="entry name" value="HATPase"/>
    <property type="match status" value="1"/>
</dbReference>
<evidence type="ECO:0000256" key="3">
    <source>
        <dbReference type="ARBA" id="ARBA00022553"/>
    </source>
</evidence>
<gene>
    <name evidence="10" type="primary">zraS_1</name>
    <name evidence="10" type="ORF">K239x_07740</name>
</gene>
<keyword evidence="6" id="KW-0418">Kinase</keyword>
<dbReference type="Pfam" id="PF00512">
    <property type="entry name" value="HisKA"/>
    <property type="match status" value="1"/>
</dbReference>
<dbReference type="AlphaFoldDB" id="A0A517NNY6"/>
<dbReference type="RefSeq" id="WP_145416312.1">
    <property type="nucleotide sequence ID" value="NZ_CP036526.1"/>
</dbReference>
<dbReference type="GO" id="GO:0000155">
    <property type="term" value="F:phosphorelay sensor kinase activity"/>
    <property type="evidence" value="ECO:0007669"/>
    <property type="project" value="InterPro"/>
</dbReference>
<dbReference type="SUPFAM" id="SSF47384">
    <property type="entry name" value="Homodimeric domain of signal transducing histidine kinase"/>
    <property type="match status" value="1"/>
</dbReference>
<accession>A0A517NNY6</accession>
<feature type="domain" description="Histidine kinase" evidence="9">
    <location>
        <begin position="207"/>
        <end position="413"/>
    </location>
</feature>
<reference evidence="10 11" key="1">
    <citation type="submission" date="2019-02" db="EMBL/GenBank/DDBJ databases">
        <title>Deep-cultivation of Planctomycetes and their phenomic and genomic characterization uncovers novel biology.</title>
        <authorList>
            <person name="Wiegand S."/>
            <person name="Jogler M."/>
            <person name="Boedeker C."/>
            <person name="Pinto D."/>
            <person name="Vollmers J."/>
            <person name="Rivas-Marin E."/>
            <person name="Kohn T."/>
            <person name="Peeters S.H."/>
            <person name="Heuer A."/>
            <person name="Rast P."/>
            <person name="Oberbeckmann S."/>
            <person name="Bunk B."/>
            <person name="Jeske O."/>
            <person name="Meyerdierks A."/>
            <person name="Storesund J.E."/>
            <person name="Kallscheuer N."/>
            <person name="Luecker S."/>
            <person name="Lage O.M."/>
            <person name="Pohl T."/>
            <person name="Merkel B.J."/>
            <person name="Hornburger P."/>
            <person name="Mueller R.-W."/>
            <person name="Bruemmer F."/>
            <person name="Labrenz M."/>
            <person name="Spormann A.M."/>
            <person name="Op den Camp H."/>
            <person name="Overmann J."/>
            <person name="Amann R."/>
            <person name="Jetten M.S.M."/>
            <person name="Mascher T."/>
            <person name="Medema M.H."/>
            <person name="Devos D.P."/>
            <person name="Kaster A.-K."/>
            <person name="Ovreas L."/>
            <person name="Rohde M."/>
            <person name="Galperin M.Y."/>
            <person name="Jogler C."/>
        </authorList>
    </citation>
    <scope>NUCLEOTIDE SEQUENCE [LARGE SCALE GENOMIC DNA]</scope>
    <source>
        <strain evidence="10 11">K23_9</strain>
    </source>
</reference>
<organism evidence="10 11">
    <name type="scientific">Stieleria marina</name>
    <dbReference type="NCBI Taxonomy" id="1930275"/>
    <lineage>
        <taxon>Bacteria</taxon>
        <taxon>Pseudomonadati</taxon>
        <taxon>Planctomycetota</taxon>
        <taxon>Planctomycetia</taxon>
        <taxon>Pirellulales</taxon>
        <taxon>Pirellulaceae</taxon>
        <taxon>Stieleria</taxon>
    </lineage>
</organism>
<dbReference type="EC" id="2.7.13.3" evidence="2"/>
<keyword evidence="7" id="KW-0067">ATP-binding</keyword>
<dbReference type="PRINTS" id="PR00344">
    <property type="entry name" value="BCTRLSENSOR"/>
</dbReference>
<dbReference type="EMBL" id="CP036526">
    <property type="protein sequence ID" value="QDT08832.1"/>
    <property type="molecule type" value="Genomic_DNA"/>
</dbReference>
<dbReference type="GO" id="GO:0005524">
    <property type="term" value="F:ATP binding"/>
    <property type="evidence" value="ECO:0007669"/>
    <property type="project" value="UniProtKB-KW"/>
</dbReference>
<evidence type="ECO:0000256" key="5">
    <source>
        <dbReference type="ARBA" id="ARBA00022741"/>
    </source>
</evidence>
<dbReference type="InterPro" id="IPR005467">
    <property type="entry name" value="His_kinase_dom"/>
</dbReference>
<dbReference type="OrthoDB" id="239518at2"/>
<dbReference type="SMART" id="SM00388">
    <property type="entry name" value="HisKA"/>
    <property type="match status" value="1"/>
</dbReference>
<evidence type="ECO:0000313" key="11">
    <source>
        <dbReference type="Proteomes" id="UP000319817"/>
    </source>
</evidence>
<evidence type="ECO:0000256" key="6">
    <source>
        <dbReference type="ARBA" id="ARBA00022777"/>
    </source>
</evidence>